<keyword evidence="6 15" id="KW-0645">Protease</keyword>
<keyword evidence="5" id="KW-0964">Secreted</keyword>
<dbReference type="Proteomes" id="UP000001194">
    <property type="component" value="Unassembled WGS sequence"/>
</dbReference>
<evidence type="ECO:0000256" key="7">
    <source>
        <dbReference type="ARBA" id="ARBA00022723"/>
    </source>
</evidence>
<evidence type="ECO:0000256" key="10">
    <source>
        <dbReference type="ARBA" id="ARBA00022825"/>
    </source>
</evidence>
<dbReference type="HOGENOM" id="CLU_013783_3_0_1"/>
<dbReference type="OrthoDB" id="409122at2759"/>
<feature type="active site" description="Charge relay system" evidence="15">
    <location>
        <position position="235"/>
    </location>
</feature>
<evidence type="ECO:0000313" key="18">
    <source>
        <dbReference type="Proteomes" id="UP000001194"/>
    </source>
</evidence>
<comment type="catalytic activity">
    <reaction evidence="1">
        <text>Release of an N-terminal tripeptide from a polypeptide.</text>
        <dbReference type="EC" id="3.4.14.10"/>
    </reaction>
</comment>
<evidence type="ECO:0000256" key="9">
    <source>
        <dbReference type="ARBA" id="ARBA00022801"/>
    </source>
</evidence>
<dbReference type="GO" id="GO:0004252">
    <property type="term" value="F:serine-type endopeptidase activity"/>
    <property type="evidence" value="ECO:0007669"/>
    <property type="project" value="UniProtKB-UniRule"/>
</dbReference>
<dbReference type="STRING" id="486041.B0DIG8"/>
<dbReference type="GO" id="GO:0006508">
    <property type="term" value="P:proteolysis"/>
    <property type="evidence" value="ECO:0007669"/>
    <property type="project" value="UniProtKB-KW"/>
</dbReference>
<dbReference type="InterPro" id="IPR036852">
    <property type="entry name" value="Peptidase_S8/S53_dom_sf"/>
</dbReference>
<evidence type="ECO:0000256" key="11">
    <source>
        <dbReference type="ARBA" id="ARBA00022837"/>
    </source>
</evidence>
<dbReference type="SMART" id="SM00944">
    <property type="entry name" value="Pro-kuma_activ"/>
    <property type="match status" value="1"/>
</dbReference>
<proteinExistence type="predicted"/>
<evidence type="ECO:0000256" key="8">
    <source>
        <dbReference type="ARBA" id="ARBA00022729"/>
    </source>
</evidence>
<feature type="binding site" evidence="15">
    <location>
        <position position="506"/>
    </location>
    <ligand>
        <name>Ca(2+)</name>
        <dbReference type="ChEBI" id="CHEBI:29108"/>
    </ligand>
</feature>
<dbReference type="GO" id="GO:0005576">
    <property type="term" value="C:extracellular region"/>
    <property type="evidence" value="ECO:0007669"/>
    <property type="project" value="UniProtKB-SubCell"/>
</dbReference>
<dbReference type="InterPro" id="IPR015366">
    <property type="entry name" value="S53_propep"/>
</dbReference>
<dbReference type="PANTHER" id="PTHR14218">
    <property type="entry name" value="PROTEASE S8 TRIPEPTIDYL PEPTIDASE I CLN2"/>
    <property type="match status" value="1"/>
</dbReference>
<feature type="active site" description="Charge relay system" evidence="15">
    <location>
        <position position="445"/>
    </location>
</feature>
<evidence type="ECO:0000256" key="6">
    <source>
        <dbReference type="ARBA" id="ARBA00022670"/>
    </source>
</evidence>
<evidence type="ECO:0000256" key="13">
    <source>
        <dbReference type="ARBA" id="ARBA00023145"/>
    </source>
</evidence>
<keyword evidence="7 15" id="KW-0479">Metal-binding</keyword>
<feature type="domain" description="Peptidase S53" evidence="16">
    <location>
        <begin position="161"/>
        <end position="527"/>
    </location>
</feature>
<evidence type="ECO:0000256" key="4">
    <source>
        <dbReference type="ARBA" id="ARBA00012462"/>
    </source>
</evidence>
<dbReference type="InterPro" id="IPR050819">
    <property type="entry name" value="Tripeptidyl-peptidase_I"/>
</dbReference>
<dbReference type="AlphaFoldDB" id="B0DIG8"/>
<dbReference type="SUPFAM" id="SSF54897">
    <property type="entry name" value="Protease propeptides/inhibitors"/>
    <property type="match status" value="1"/>
</dbReference>
<name>B0DIG8_LACBS</name>
<comment type="cofactor">
    <cofactor evidence="15">
        <name>Ca(2+)</name>
        <dbReference type="ChEBI" id="CHEBI:29108"/>
    </cofactor>
    <text evidence="15">Binds 1 Ca(2+) ion per subunit.</text>
</comment>
<dbReference type="InterPro" id="IPR030400">
    <property type="entry name" value="Sedolisin_dom"/>
</dbReference>
<evidence type="ECO:0000256" key="12">
    <source>
        <dbReference type="ARBA" id="ARBA00023026"/>
    </source>
</evidence>
<sequence>MDDFIAHSMEISDPDHVRYAQHLSKAEVADFMTPHSSSVEAVESWLSFHTINRTSVGRVGVGGEWVTLRLSVAEAERMLGAKYHIFHNSASGQRVVRTLAYSLPRELHRHIDVVAPTTYFSTLQSMRATNFLQPEIDALVGDPAVLLSDPIGALPRSCETRITPACLRALYKTKDYKPVFTDKNKIGIAGYLNEFASYSDLGTFFDQFRPEAKGSSFVTVQVNNGGDDQDKPGIEANLDIQYTTAMTFPTANTYYSTGGSPPIKPDSFTPTNTNEPYLDWLDFILTQDTIPQVISTSYGDNEQTVPKEYAETVCKRLAILGARGTTVLFSSGDYGVGGGDCKTNDGTDTTLFQPSFPASCPFVTTVGGTISIPEVAVNFSGGGFSRYFPQPSYQKGAVDGYLYSLNGDHEGLFNRSGRAYPDVAAQASGFQVVVGGKVQSIGGTSASCPTVASVFTLLNDYRLSLGKRSLGFINPLLYSQWSTGFNDIVAGRNPGCGTTGFSAGKGWDPVTGLGTPDFLKLKELAEY</sequence>
<dbReference type="EMBL" id="DS547112">
    <property type="protein sequence ID" value="EDR05687.1"/>
    <property type="molecule type" value="Genomic_DNA"/>
</dbReference>
<dbReference type="SUPFAM" id="SSF52743">
    <property type="entry name" value="Subtilisin-like"/>
    <property type="match status" value="1"/>
</dbReference>
<gene>
    <name evidence="17" type="ORF">LACBIDRAFT_185466</name>
</gene>
<keyword evidence="10 15" id="KW-0720">Serine protease</keyword>
<dbReference type="FunFam" id="3.40.50.200:FF:000015">
    <property type="entry name" value="Tripeptidyl peptidase A"/>
    <property type="match status" value="1"/>
</dbReference>
<comment type="function">
    <text evidence="2">Secreted tripeptidyl-peptidase which degrades proteins at acidic pHs and is involved in virulence.</text>
</comment>
<dbReference type="GeneID" id="6079264"/>
<evidence type="ECO:0000256" key="14">
    <source>
        <dbReference type="ARBA" id="ARBA00023180"/>
    </source>
</evidence>
<keyword evidence="13" id="KW-0865">Zymogen</keyword>
<evidence type="ECO:0000256" key="15">
    <source>
        <dbReference type="PROSITE-ProRule" id="PRU01032"/>
    </source>
</evidence>
<dbReference type="KEGG" id="lbc:LACBIDRAFT_185466"/>
<dbReference type="Gene3D" id="3.40.50.200">
    <property type="entry name" value="Peptidase S8/S53 domain"/>
    <property type="match status" value="1"/>
</dbReference>
<feature type="binding site" evidence="15">
    <location>
        <position position="487"/>
    </location>
    <ligand>
        <name>Ca(2+)</name>
        <dbReference type="ChEBI" id="CHEBI:29108"/>
    </ligand>
</feature>
<evidence type="ECO:0000256" key="2">
    <source>
        <dbReference type="ARBA" id="ARBA00002451"/>
    </source>
</evidence>
<evidence type="ECO:0000256" key="1">
    <source>
        <dbReference type="ARBA" id="ARBA00001910"/>
    </source>
</evidence>
<dbReference type="RefSeq" id="XP_001883791.1">
    <property type="nucleotide sequence ID" value="XM_001883756.1"/>
</dbReference>
<dbReference type="Pfam" id="PF09286">
    <property type="entry name" value="Pro-kuma_activ"/>
    <property type="match status" value="1"/>
</dbReference>
<organism evidence="18">
    <name type="scientific">Laccaria bicolor (strain S238N-H82 / ATCC MYA-4686)</name>
    <name type="common">Bicoloured deceiver</name>
    <name type="synonym">Laccaria laccata var. bicolor</name>
    <dbReference type="NCBI Taxonomy" id="486041"/>
    <lineage>
        <taxon>Eukaryota</taxon>
        <taxon>Fungi</taxon>
        <taxon>Dikarya</taxon>
        <taxon>Basidiomycota</taxon>
        <taxon>Agaricomycotina</taxon>
        <taxon>Agaricomycetes</taxon>
        <taxon>Agaricomycetidae</taxon>
        <taxon>Agaricales</taxon>
        <taxon>Agaricineae</taxon>
        <taxon>Hydnangiaceae</taxon>
        <taxon>Laccaria</taxon>
    </lineage>
</organism>
<keyword evidence="14" id="KW-0325">Glycoprotein</keyword>
<evidence type="ECO:0000259" key="16">
    <source>
        <dbReference type="PROSITE" id="PS51695"/>
    </source>
</evidence>
<dbReference type="PROSITE" id="PS51695">
    <property type="entry name" value="SEDOLISIN"/>
    <property type="match status" value="1"/>
</dbReference>
<dbReference type="GO" id="GO:0046872">
    <property type="term" value="F:metal ion binding"/>
    <property type="evidence" value="ECO:0007669"/>
    <property type="project" value="UniProtKB-UniRule"/>
</dbReference>
<keyword evidence="12" id="KW-0843">Virulence</keyword>
<keyword evidence="18" id="KW-1185">Reference proteome</keyword>
<keyword evidence="9 15" id="KW-0378">Hydrolase</keyword>
<dbReference type="InterPro" id="IPR000209">
    <property type="entry name" value="Peptidase_S8/S53_dom"/>
</dbReference>
<dbReference type="CDD" id="cd11377">
    <property type="entry name" value="Pro-peptidase_S53"/>
    <property type="match status" value="1"/>
</dbReference>
<accession>B0DIG8</accession>
<dbReference type="CDD" id="cd04056">
    <property type="entry name" value="Peptidases_S53"/>
    <property type="match status" value="1"/>
</dbReference>
<feature type="binding site" evidence="15">
    <location>
        <position position="508"/>
    </location>
    <ligand>
        <name>Ca(2+)</name>
        <dbReference type="ChEBI" id="CHEBI:29108"/>
    </ligand>
</feature>
<comment type="subcellular location">
    <subcellularLocation>
        <location evidence="3">Secreted</location>
        <location evidence="3">Extracellular space</location>
    </subcellularLocation>
</comment>
<dbReference type="GO" id="GO:0008240">
    <property type="term" value="F:tripeptidyl-peptidase activity"/>
    <property type="evidence" value="ECO:0007669"/>
    <property type="project" value="UniProtKB-EC"/>
</dbReference>
<evidence type="ECO:0000256" key="3">
    <source>
        <dbReference type="ARBA" id="ARBA00004239"/>
    </source>
</evidence>
<evidence type="ECO:0000313" key="17">
    <source>
        <dbReference type="EMBL" id="EDR05687.1"/>
    </source>
</evidence>
<keyword evidence="11 15" id="KW-0106">Calcium</keyword>
<feature type="binding site" evidence="15">
    <location>
        <position position="488"/>
    </location>
    <ligand>
        <name>Ca(2+)</name>
        <dbReference type="ChEBI" id="CHEBI:29108"/>
    </ligand>
</feature>
<dbReference type="PANTHER" id="PTHR14218:SF15">
    <property type="entry name" value="TRIPEPTIDYL-PEPTIDASE 1"/>
    <property type="match status" value="1"/>
</dbReference>
<dbReference type="Pfam" id="PF00082">
    <property type="entry name" value="Peptidase_S8"/>
    <property type="match status" value="1"/>
</dbReference>
<feature type="active site" description="Charge relay system" evidence="15">
    <location>
        <position position="239"/>
    </location>
</feature>
<dbReference type="InParanoid" id="B0DIG8"/>
<keyword evidence="8" id="KW-0732">Signal</keyword>
<protein>
    <recommendedName>
        <fullName evidence="4">tripeptidyl-peptidase II</fullName>
        <ecNumber evidence="4">3.4.14.10</ecNumber>
    </recommendedName>
</protein>
<dbReference type="EC" id="3.4.14.10" evidence="4"/>
<dbReference type="MEROPS" id="S53.010"/>
<evidence type="ECO:0000256" key="5">
    <source>
        <dbReference type="ARBA" id="ARBA00022525"/>
    </source>
</evidence>
<reference evidence="17 18" key="1">
    <citation type="journal article" date="2008" name="Nature">
        <title>The genome of Laccaria bicolor provides insights into mycorrhizal symbiosis.</title>
        <authorList>
            <person name="Martin F."/>
            <person name="Aerts A."/>
            <person name="Ahren D."/>
            <person name="Brun A."/>
            <person name="Danchin E.G.J."/>
            <person name="Duchaussoy F."/>
            <person name="Gibon J."/>
            <person name="Kohler A."/>
            <person name="Lindquist E."/>
            <person name="Pereda V."/>
            <person name="Salamov A."/>
            <person name="Shapiro H.J."/>
            <person name="Wuyts J."/>
            <person name="Blaudez D."/>
            <person name="Buee M."/>
            <person name="Brokstein P."/>
            <person name="Canbaeck B."/>
            <person name="Cohen D."/>
            <person name="Courty P.E."/>
            <person name="Coutinho P.M."/>
            <person name="Delaruelle C."/>
            <person name="Detter J.C."/>
            <person name="Deveau A."/>
            <person name="DiFazio S."/>
            <person name="Duplessis S."/>
            <person name="Fraissinet-Tachet L."/>
            <person name="Lucic E."/>
            <person name="Frey-Klett P."/>
            <person name="Fourrey C."/>
            <person name="Feussner I."/>
            <person name="Gay G."/>
            <person name="Grimwood J."/>
            <person name="Hoegger P.J."/>
            <person name="Jain P."/>
            <person name="Kilaru S."/>
            <person name="Labbe J."/>
            <person name="Lin Y.C."/>
            <person name="Legue V."/>
            <person name="Le Tacon F."/>
            <person name="Marmeisse R."/>
            <person name="Melayah D."/>
            <person name="Montanini B."/>
            <person name="Muratet M."/>
            <person name="Nehls U."/>
            <person name="Niculita-Hirzel H."/>
            <person name="Oudot-Le Secq M.P."/>
            <person name="Peter M."/>
            <person name="Quesneville H."/>
            <person name="Rajashekar B."/>
            <person name="Reich M."/>
            <person name="Rouhier N."/>
            <person name="Schmutz J."/>
            <person name="Yin T."/>
            <person name="Chalot M."/>
            <person name="Henrissat B."/>
            <person name="Kuees U."/>
            <person name="Lucas S."/>
            <person name="Van de Peer Y."/>
            <person name="Podila G.K."/>
            <person name="Polle A."/>
            <person name="Pukkila P.J."/>
            <person name="Richardson P.M."/>
            <person name="Rouze P."/>
            <person name="Sanders I.R."/>
            <person name="Stajich J.E."/>
            <person name="Tunlid A."/>
            <person name="Tuskan G."/>
            <person name="Grigoriev I.V."/>
        </authorList>
    </citation>
    <scope>NUCLEOTIDE SEQUENCE [LARGE SCALE GENOMIC DNA]</scope>
    <source>
        <strain evidence="18">S238N-H82 / ATCC MYA-4686</strain>
    </source>
</reference>